<dbReference type="PANTHER" id="PTHR32071:SF123">
    <property type="entry name" value="DNA-BINDING TRANSCRIPTIONAL ACTIVATOR HYFR-RELATED"/>
    <property type="match status" value="1"/>
</dbReference>
<dbReference type="PROSITE" id="PS00675">
    <property type="entry name" value="SIGMA54_INTERACT_1"/>
    <property type="match status" value="1"/>
</dbReference>
<dbReference type="GO" id="GO:0005524">
    <property type="term" value="F:ATP binding"/>
    <property type="evidence" value="ECO:0007669"/>
    <property type="project" value="UniProtKB-KW"/>
</dbReference>
<dbReference type="SUPFAM" id="SSF52540">
    <property type="entry name" value="P-loop containing nucleoside triphosphate hydrolases"/>
    <property type="match status" value="1"/>
</dbReference>
<dbReference type="PANTHER" id="PTHR32071">
    <property type="entry name" value="TRANSCRIPTIONAL REGULATORY PROTEIN"/>
    <property type="match status" value="1"/>
</dbReference>
<dbReference type="AlphaFoldDB" id="A0A4U9TBL4"/>
<sequence>MLILGETGTGKELIARAIHNLSERRDQRMVKMNCAVMPAGLLESDLFGP</sequence>
<name>A0A4U9TBL4_SERFO</name>
<dbReference type="Pfam" id="PF00158">
    <property type="entry name" value="Sigma54_activat"/>
    <property type="match status" value="1"/>
</dbReference>
<organism evidence="4">
    <name type="scientific">Serratia fonticola</name>
    <dbReference type="NCBI Taxonomy" id="47917"/>
    <lineage>
        <taxon>Bacteria</taxon>
        <taxon>Pseudomonadati</taxon>
        <taxon>Pseudomonadota</taxon>
        <taxon>Gammaproteobacteria</taxon>
        <taxon>Enterobacterales</taxon>
        <taxon>Yersiniaceae</taxon>
        <taxon>Serratia</taxon>
    </lineage>
</organism>
<accession>A0A4U9TBL4</accession>
<dbReference type="InterPro" id="IPR027417">
    <property type="entry name" value="P-loop_NTPase"/>
</dbReference>
<evidence type="ECO:0000313" key="4">
    <source>
        <dbReference type="EMBL" id="VTR16263.1"/>
    </source>
</evidence>
<protein>
    <submittedName>
        <fullName evidence="4">Formate hydrogenlyase transcriptional activator</fullName>
    </submittedName>
</protein>
<keyword evidence="4" id="KW-0456">Lyase</keyword>
<evidence type="ECO:0000256" key="2">
    <source>
        <dbReference type="ARBA" id="ARBA00022840"/>
    </source>
</evidence>
<keyword evidence="2" id="KW-0067">ATP-binding</keyword>
<keyword evidence="1" id="KW-0547">Nucleotide-binding</keyword>
<dbReference type="GO" id="GO:0016829">
    <property type="term" value="F:lyase activity"/>
    <property type="evidence" value="ECO:0007669"/>
    <property type="project" value="UniProtKB-KW"/>
</dbReference>
<dbReference type="PROSITE" id="PS50045">
    <property type="entry name" value="SIGMA54_INTERACT_4"/>
    <property type="match status" value="1"/>
</dbReference>
<evidence type="ECO:0000259" key="3">
    <source>
        <dbReference type="PROSITE" id="PS50045"/>
    </source>
</evidence>
<dbReference type="CDD" id="cd00009">
    <property type="entry name" value="AAA"/>
    <property type="match status" value="1"/>
</dbReference>
<evidence type="ECO:0000256" key="1">
    <source>
        <dbReference type="ARBA" id="ARBA00022741"/>
    </source>
</evidence>
<feature type="domain" description="Sigma-54 factor interaction" evidence="3">
    <location>
        <begin position="1"/>
        <end position="49"/>
    </location>
</feature>
<reference evidence="4" key="1">
    <citation type="submission" date="2019-05" db="EMBL/GenBank/DDBJ databases">
        <authorList>
            <consortium name="Pathogen Informatics"/>
        </authorList>
    </citation>
    <scope>NUCLEOTIDE SEQUENCE [LARGE SCALE GENOMIC DNA]</scope>
    <source>
        <strain evidence="4">NCTC12965</strain>
    </source>
</reference>
<dbReference type="EMBL" id="CABEEZ010000013">
    <property type="protein sequence ID" value="VTR16263.1"/>
    <property type="molecule type" value="Genomic_DNA"/>
</dbReference>
<proteinExistence type="predicted"/>
<gene>
    <name evidence="4" type="primary">fhlA_4</name>
    <name evidence="4" type="ORF">NCTC12965_00200</name>
</gene>
<dbReference type="Gene3D" id="3.40.50.300">
    <property type="entry name" value="P-loop containing nucleotide triphosphate hydrolases"/>
    <property type="match status" value="1"/>
</dbReference>
<dbReference type="GO" id="GO:0006355">
    <property type="term" value="P:regulation of DNA-templated transcription"/>
    <property type="evidence" value="ECO:0007669"/>
    <property type="project" value="InterPro"/>
</dbReference>
<dbReference type="InterPro" id="IPR002078">
    <property type="entry name" value="Sigma_54_int"/>
</dbReference>
<dbReference type="InterPro" id="IPR025662">
    <property type="entry name" value="Sigma_54_int_dom_ATP-bd_1"/>
</dbReference>